<reference evidence="1 2" key="1">
    <citation type="submission" date="2016-10" db="EMBL/GenBank/DDBJ databases">
        <authorList>
            <person name="Varghese N."/>
            <person name="Submissions S."/>
        </authorList>
    </citation>
    <scope>NUCLEOTIDE SEQUENCE [LARGE SCALE GENOMIC DNA]</scope>
    <source>
        <strain evidence="1 2">DSM 17997</strain>
    </source>
</reference>
<proteinExistence type="predicted"/>
<protein>
    <submittedName>
        <fullName evidence="1">Uncharacterized protein</fullName>
    </submittedName>
</protein>
<keyword evidence="2" id="KW-1185">Reference proteome</keyword>
<dbReference type="EMBL" id="FNQC01000003">
    <property type="protein sequence ID" value="SDY86913.1"/>
    <property type="molecule type" value="Genomic_DNA"/>
</dbReference>
<evidence type="ECO:0000313" key="1">
    <source>
        <dbReference type="EMBL" id="SDY86913.1"/>
    </source>
</evidence>
<name>A0A1H3NDV3_9BACT</name>
<dbReference type="RefSeq" id="WP_019597151.1">
    <property type="nucleotide sequence ID" value="NZ_FNQC01000003.1"/>
</dbReference>
<accession>A0A1H3NDV3</accession>
<sequence>MENLPRIIAELKEMEKRIDAKLDSILLQNPNPFPFERIKKGKRLKCFCRASRLLIEADWVDDARILLEEMEKEGLKWRQ</sequence>
<organism evidence="1 2">
    <name type="scientific">Rhodonellum ikkaensis</name>
    <dbReference type="NCBI Taxonomy" id="336829"/>
    <lineage>
        <taxon>Bacteria</taxon>
        <taxon>Pseudomonadati</taxon>
        <taxon>Bacteroidota</taxon>
        <taxon>Cytophagia</taxon>
        <taxon>Cytophagales</taxon>
        <taxon>Cytophagaceae</taxon>
        <taxon>Rhodonellum</taxon>
    </lineage>
</organism>
<dbReference type="Proteomes" id="UP000199663">
    <property type="component" value="Unassembled WGS sequence"/>
</dbReference>
<evidence type="ECO:0000313" key="2">
    <source>
        <dbReference type="Proteomes" id="UP000199663"/>
    </source>
</evidence>
<comment type="caution">
    <text evidence="1">The sequence shown here is derived from an EMBL/GenBank/DDBJ whole genome shotgun (WGS) entry which is preliminary data.</text>
</comment>
<gene>
    <name evidence="1" type="ORF">SAMN05444412_103207</name>
</gene>